<reference evidence="2 3" key="1">
    <citation type="submission" date="2019-06" db="EMBL/GenBank/DDBJ databases">
        <title>A chromosomal-level reference genome of Carpinus fangiana (Coryloideae, Betulaceae).</title>
        <authorList>
            <person name="Yang X."/>
            <person name="Wang Z."/>
            <person name="Zhang L."/>
            <person name="Hao G."/>
            <person name="Liu J."/>
            <person name="Yang Y."/>
        </authorList>
    </citation>
    <scope>NUCLEOTIDE SEQUENCE [LARGE SCALE GENOMIC DNA]</scope>
    <source>
        <strain evidence="2">Cfa_2016G</strain>
        <tissue evidence="2">Leaf</tissue>
    </source>
</reference>
<dbReference type="AlphaFoldDB" id="A0A5N6RNS3"/>
<dbReference type="SUPFAM" id="SSF51735">
    <property type="entry name" value="NAD(P)-binding Rossmann-fold domains"/>
    <property type="match status" value="1"/>
</dbReference>
<gene>
    <name evidence="2" type="ORF">FH972_018996</name>
</gene>
<dbReference type="OrthoDB" id="294295at2759"/>
<comment type="similarity">
    <text evidence="1">Belongs to the short-chain dehydrogenases/reductases (SDR) family.</text>
</comment>
<dbReference type="PRINTS" id="PR00081">
    <property type="entry name" value="GDHRDH"/>
</dbReference>
<dbReference type="InterPro" id="IPR036291">
    <property type="entry name" value="NAD(P)-bd_dom_sf"/>
</dbReference>
<dbReference type="Pfam" id="PF13561">
    <property type="entry name" value="adh_short_C2"/>
    <property type="match status" value="2"/>
</dbReference>
<dbReference type="PANTHER" id="PTHR42820">
    <property type="entry name" value="SHORT-CHAIN DEHYDROGENASE REDUCTASE"/>
    <property type="match status" value="1"/>
</dbReference>
<dbReference type="InterPro" id="IPR020904">
    <property type="entry name" value="Sc_DH/Rdtase_CS"/>
</dbReference>
<accession>A0A5N6RNS3</accession>
<sequence length="200" mass="21716">MVVIADIQDELGQRIAESIGLERASYTHCDVTDEEQVKAMVESTVQNHRQLDIMLSNAGVINRSEQTIVDLDFSDLDRLFAINVRGMAARAMFEGHVRCTDYVMSKHAVVGLVRSASAQLGVHGIRVNCVSPSIMATPMTCRAFGMGPEQLEESFEPLIPLKGVVLKTSHVVDALLFLASNDSGFVSGHNLVVDGGFLAQ</sequence>
<dbReference type="PROSITE" id="PS00061">
    <property type="entry name" value="ADH_SHORT"/>
    <property type="match status" value="1"/>
</dbReference>
<dbReference type="Gene3D" id="3.40.50.720">
    <property type="entry name" value="NAD(P)-binding Rossmann-like Domain"/>
    <property type="match status" value="1"/>
</dbReference>
<organism evidence="2 3">
    <name type="scientific">Carpinus fangiana</name>
    <dbReference type="NCBI Taxonomy" id="176857"/>
    <lineage>
        <taxon>Eukaryota</taxon>
        <taxon>Viridiplantae</taxon>
        <taxon>Streptophyta</taxon>
        <taxon>Embryophyta</taxon>
        <taxon>Tracheophyta</taxon>
        <taxon>Spermatophyta</taxon>
        <taxon>Magnoliopsida</taxon>
        <taxon>eudicotyledons</taxon>
        <taxon>Gunneridae</taxon>
        <taxon>Pentapetalae</taxon>
        <taxon>rosids</taxon>
        <taxon>fabids</taxon>
        <taxon>Fagales</taxon>
        <taxon>Betulaceae</taxon>
        <taxon>Carpinus</taxon>
    </lineage>
</organism>
<dbReference type="Proteomes" id="UP000327013">
    <property type="component" value="Chromosome 8"/>
</dbReference>
<evidence type="ECO:0000313" key="2">
    <source>
        <dbReference type="EMBL" id="KAE8124086.1"/>
    </source>
</evidence>
<keyword evidence="3" id="KW-1185">Reference proteome</keyword>
<proteinExistence type="inferred from homology"/>
<protein>
    <submittedName>
        <fullName evidence="2">Uncharacterized protein</fullName>
    </submittedName>
</protein>
<name>A0A5N6RNS3_9ROSI</name>
<evidence type="ECO:0000313" key="3">
    <source>
        <dbReference type="Proteomes" id="UP000327013"/>
    </source>
</evidence>
<dbReference type="PANTHER" id="PTHR42820:SF21">
    <property type="entry name" value="SHORT-CHAIN DEHYDROGENASE REDUCTASE 3B-LIKE"/>
    <property type="match status" value="1"/>
</dbReference>
<dbReference type="EMBL" id="CM017328">
    <property type="protein sequence ID" value="KAE8124086.1"/>
    <property type="molecule type" value="Genomic_DNA"/>
</dbReference>
<dbReference type="InterPro" id="IPR002347">
    <property type="entry name" value="SDR_fam"/>
</dbReference>
<evidence type="ECO:0000256" key="1">
    <source>
        <dbReference type="ARBA" id="ARBA00006484"/>
    </source>
</evidence>